<accession>A0AAP0IL24</accession>
<dbReference type="Proteomes" id="UP001417504">
    <property type="component" value="Unassembled WGS sequence"/>
</dbReference>
<proteinExistence type="predicted"/>
<dbReference type="AlphaFoldDB" id="A0AAP0IL24"/>
<feature type="region of interest" description="Disordered" evidence="1">
    <location>
        <begin position="1"/>
        <end position="30"/>
    </location>
</feature>
<feature type="compositionally biased region" description="Polar residues" evidence="1">
    <location>
        <begin position="17"/>
        <end position="26"/>
    </location>
</feature>
<keyword evidence="3" id="KW-1185">Reference proteome</keyword>
<sequence>MSSPISSNKIESKLGISHQNRVSPSGTLGGPLSLFLRIEKKISTPQQSLHD</sequence>
<name>A0AAP0IL24_9MAGN</name>
<evidence type="ECO:0000313" key="2">
    <source>
        <dbReference type="EMBL" id="KAK9116507.1"/>
    </source>
</evidence>
<gene>
    <name evidence="2" type="ORF">Sjap_015454</name>
</gene>
<evidence type="ECO:0000313" key="3">
    <source>
        <dbReference type="Proteomes" id="UP001417504"/>
    </source>
</evidence>
<evidence type="ECO:0000256" key="1">
    <source>
        <dbReference type="SAM" id="MobiDB-lite"/>
    </source>
</evidence>
<protein>
    <submittedName>
        <fullName evidence="2">Uncharacterized protein</fullName>
    </submittedName>
</protein>
<dbReference type="EMBL" id="JBBNAE010000006">
    <property type="protein sequence ID" value="KAK9116507.1"/>
    <property type="molecule type" value="Genomic_DNA"/>
</dbReference>
<reference evidence="2 3" key="1">
    <citation type="submission" date="2024-01" db="EMBL/GenBank/DDBJ databases">
        <title>Genome assemblies of Stephania.</title>
        <authorList>
            <person name="Yang L."/>
        </authorList>
    </citation>
    <scope>NUCLEOTIDE SEQUENCE [LARGE SCALE GENOMIC DNA]</scope>
    <source>
        <strain evidence="2">QJT</strain>
        <tissue evidence="2">Leaf</tissue>
    </source>
</reference>
<comment type="caution">
    <text evidence="2">The sequence shown here is derived from an EMBL/GenBank/DDBJ whole genome shotgun (WGS) entry which is preliminary data.</text>
</comment>
<organism evidence="2 3">
    <name type="scientific">Stephania japonica</name>
    <dbReference type="NCBI Taxonomy" id="461633"/>
    <lineage>
        <taxon>Eukaryota</taxon>
        <taxon>Viridiplantae</taxon>
        <taxon>Streptophyta</taxon>
        <taxon>Embryophyta</taxon>
        <taxon>Tracheophyta</taxon>
        <taxon>Spermatophyta</taxon>
        <taxon>Magnoliopsida</taxon>
        <taxon>Ranunculales</taxon>
        <taxon>Menispermaceae</taxon>
        <taxon>Menispermoideae</taxon>
        <taxon>Cissampelideae</taxon>
        <taxon>Stephania</taxon>
    </lineage>
</organism>